<organism evidence="8 9">
    <name type="scientific">Linnemannia elongata AG-77</name>
    <dbReference type="NCBI Taxonomy" id="1314771"/>
    <lineage>
        <taxon>Eukaryota</taxon>
        <taxon>Fungi</taxon>
        <taxon>Fungi incertae sedis</taxon>
        <taxon>Mucoromycota</taxon>
        <taxon>Mortierellomycotina</taxon>
        <taxon>Mortierellomycetes</taxon>
        <taxon>Mortierellales</taxon>
        <taxon>Mortierellaceae</taxon>
        <taxon>Linnemannia</taxon>
    </lineage>
</organism>
<gene>
    <name evidence="8" type="ORF">K457DRAFT_133953</name>
</gene>
<feature type="binding site" evidence="5">
    <location>
        <position position="370"/>
    </location>
    <ligand>
        <name>Ca(2+)</name>
        <dbReference type="ChEBI" id="CHEBI:29108"/>
        <label>1</label>
        <note>catalytic</note>
    </ligand>
</feature>
<feature type="compositionally biased region" description="Low complexity" evidence="7">
    <location>
        <begin position="30"/>
        <end position="52"/>
    </location>
</feature>
<keyword evidence="3" id="KW-1015">Disulfide bond</keyword>
<dbReference type="Pfam" id="PF01731">
    <property type="entry name" value="Arylesterase"/>
    <property type="match status" value="1"/>
</dbReference>
<evidence type="ECO:0000256" key="2">
    <source>
        <dbReference type="ARBA" id="ARBA00022801"/>
    </source>
</evidence>
<keyword evidence="5" id="KW-0106">Calcium</keyword>
<evidence type="ECO:0000256" key="7">
    <source>
        <dbReference type="SAM" id="MobiDB-lite"/>
    </source>
</evidence>
<feature type="binding site" evidence="5">
    <location>
        <position position="266"/>
    </location>
    <ligand>
        <name>Ca(2+)</name>
        <dbReference type="ChEBI" id="CHEBI:29108"/>
        <label>1</label>
        <note>catalytic</note>
    </ligand>
</feature>
<dbReference type="InterPro" id="IPR051288">
    <property type="entry name" value="Serum_paraoxonase/arylesterase"/>
</dbReference>
<dbReference type="SUPFAM" id="SSF63829">
    <property type="entry name" value="Calcium-dependent phosphotriesterase"/>
    <property type="match status" value="1"/>
</dbReference>
<feature type="binding site" evidence="5">
    <location>
        <position position="369"/>
    </location>
    <ligand>
        <name>Ca(2+)</name>
        <dbReference type="ChEBI" id="CHEBI:29108"/>
        <label>1</label>
        <note>catalytic</note>
    </ligand>
</feature>
<dbReference type="PRINTS" id="PR01785">
    <property type="entry name" value="PARAOXONASE"/>
</dbReference>
<dbReference type="GO" id="GO:0046872">
    <property type="term" value="F:metal ion binding"/>
    <property type="evidence" value="ECO:0007669"/>
    <property type="project" value="UniProtKB-KW"/>
</dbReference>
<feature type="binding site" evidence="5">
    <location>
        <position position="140"/>
    </location>
    <ligand>
        <name>Ca(2+)</name>
        <dbReference type="ChEBI" id="CHEBI:29108"/>
        <label>1</label>
        <note>catalytic</note>
    </ligand>
</feature>
<dbReference type="STRING" id="1314771.A0A197KA70"/>
<dbReference type="InterPro" id="IPR002640">
    <property type="entry name" value="Arylesterase"/>
</dbReference>
<keyword evidence="5" id="KW-0479">Metal-binding</keyword>
<keyword evidence="9" id="KW-1185">Reference proteome</keyword>
<evidence type="ECO:0000256" key="5">
    <source>
        <dbReference type="PIRSR" id="PIRSR602640-2"/>
    </source>
</evidence>
<proteinExistence type="inferred from homology"/>
<dbReference type="InterPro" id="IPR011042">
    <property type="entry name" value="6-blade_b-propeller_TolB-like"/>
</dbReference>
<evidence type="ECO:0000256" key="6">
    <source>
        <dbReference type="PIRSR" id="PIRSR602640-4"/>
    </source>
</evidence>
<keyword evidence="4 6" id="KW-0325">Glycoprotein</keyword>
<protein>
    <submittedName>
        <fullName evidence="8">Calcium-dependent phosphotriesterase</fullName>
    </submittedName>
</protein>
<evidence type="ECO:0000256" key="1">
    <source>
        <dbReference type="ARBA" id="ARBA00008595"/>
    </source>
</evidence>
<evidence type="ECO:0000256" key="4">
    <source>
        <dbReference type="ARBA" id="ARBA00023180"/>
    </source>
</evidence>
<feature type="compositionally biased region" description="Basic and acidic residues" evidence="7">
    <location>
        <begin position="53"/>
        <end position="63"/>
    </location>
</feature>
<evidence type="ECO:0000256" key="3">
    <source>
        <dbReference type="ARBA" id="ARBA00023157"/>
    </source>
</evidence>
<keyword evidence="2" id="KW-0378">Hydrolase</keyword>
<dbReference type="OrthoDB" id="5307922at2759"/>
<comment type="similarity">
    <text evidence="1">Belongs to the paraoxonase family.</text>
</comment>
<feature type="glycosylation site" description="N-linked (GlcNAc...) asparagine" evidence="6">
    <location>
        <position position="370"/>
    </location>
</feature>
<dbReference type="Proteomes" id="UP000078512">
    <property type="component" value="Unassembled WGS sequence"/>
</dbReference>
<feature type="region of interest" description="Disordered" evidence="7">
    <location>
        <begin position="1"/>
        <end position="67"/>
    </location>
</feature>
<dbReference type="PANTHER" id="PTHR11799:SF12">
    <property type="entry name" value="PARAOXONASE-RELATED"/>
    <property type="match status" value="1"/>
</dbReference>
<dbReference type="EMBL" id="KV442020">
    <property type="protein sequence ID" value="OAQ33586.1"/>
    <property type="molecule type" value="Genomic_DNA"/>
</dbReference>
<evidence type="ECO:0000313" key="8">
    <source>
        <dbReference type="EMBL" id="OAQ33586.1"/>
    </source>
</evidence>
<dbReference type="GO" id="GO:0004064">
    <property type="term" value="F:arylesterase activity"/>
    <property type="evidence" value="ECO:0007669"/>
    <property type="project" value="InterPro"/>
</dbReference>
<dbReference type="PANTHER" id="PTHR11799">
    <property type="entry name" value="PARAOXONASE"/>
    <property type="match status" value="1"/>
</dbReference>
<name>A0A197KA70_9FUNG</name>
<dbReference type="AlphaFoldDB" id="A0A197KA70"/>
<accession>A0A197KA70</accession>
<sequence>MAESDDQNQQLAATLRNRRTTVEDAESDSDVATTTATSVSSTIKPSSSAAAASKKDTEEEDKKKKLTATQVQKRIAQQQGTKKNSQLKNLVISLFIASLGVLLKSAFEKFIFTGREIAIEQTVGLQGNCFKTAYIPGPADIEISDHDQLAFVSSDDYSWKKESRFFHRPSSKTAKNGGIYTLALNHKNGPPKEVKLKSFTSDDFHPAGMSLYHFQDEKTHERRTRLFVINHSHKGDVVEIFDYSPEVNTLTLVKTVSSDLFVTPKDIVAVDQDRFYLTNHHAMGNKYGRVVEDVTGTAMGSVVYYNGEKSLKVLQSLNNPYGIAGSPDGKQIYVSSFMDRLVHVYNTTEDIAQGQLEHDVDIWVGNHVDNLSVDKHTGDIYVASHPSYSTYLRHKLGYEPQSPSHVVKIEKLAPENFIPQESSMGNYYFFPKPELPPLKWEVKDLFYSNGEDISASTVAAYWNNDLILGSSSSHHLLRCSLRLDQ</sequence>
<comment type="PTM">
    <text evidence="6">Glycosylated.</text>
</comment>
<evidence type="ECO:0000313" key="9">
    <source>
        <dbReference type="Proteomes" id="UP000078512"/>
    </source>
</evidence>
<reference evidence="8 9" key="1">
    <citation type="submission" date="2016-05" db="EMBL/GenBank/DDBJ databases">
        <title>Genome sequencing reveals origins of a unique bacterial endosymbiosis in the earliest lineages of terrestrial Fungi.</title>
        <authorList>
            <consortium name="DOE Joint Genome Institute"/>
            <person name="Uehling J."/>
            <person name="Gryganskyi A."/>
            <person name="Hameed K."/>
            <person name="Tschaplinski T."/>
            <person name="Misztal P."/>
            <person name="Wu S."/>
            <person name="Desiro A."/>
            <person name="Vande Pol N."/>
            <person name="Du Z.-Y."/>
            <person name="Zienkiewicz A."/>
            <person name="Zienkiewicz K."/>
            <person name="Morin E."/>
            <person name="Tisserant E."/>
            <person name="Splivallo R."/>
            <person name="Hainaut M."/>
            <person name="Henrissat B."/>
            <person name="Ohm R."/>
            <person name="Kuo A."/>
            <person name="Yan J."/>
            <person name="Lipzen A."/>
            <person name="Nolan M."/>
            <person name="Labutti K."/>
            <person name="Barry K."/>
            <person name="Goldstein A."/>
            <person name="Labbe J."/>
            <person name="Schadt C."/>
            <person name="Tuskan G."/>
            <person name="Grigoriev I."/>
            <person name="Martin F."/>
            <person name="Vilgalys R."/>
            <person name="Bonito G."/>
        </authorList>
    </citation>
    <scope>NUCLEOTIDE SEQUENCE [LARGE SCALE GENOMIC DNA]</scope>
    <source>
        <strain evidence="8 9">AG-77</strain>
    </source>
</reference>
<comment type="cofactor">
    <cofactor evidence="5">
        <name>Ca(2+)</name>
        <dbReference type="ChEBI" id="CHEBI:29108"/>
    </cofactor>
    <text evidence="5">Binds 2 calcium ions per subunit.</text>
</comment>
<dbReference type="Gene3D" id="2.120.10.30">
    <property type="entry name" value="TolB, C-terminal domain"/>
    <property type="match status" value="1"/>
</dbReference>